<dbReference type="InterPro" id="IPR012334">
    <property type="entry name" value="Pectin_lyas_fold"/>
</dbReference>
<feature type="domain" description="Rhamnogalacturonase A/B/Epimerase-like pectate lyase" evidence="2">
    <location>
        <begin position="41"/>
        <end position="263"/>
    </location>
</feature>
<accession>A0A179FX73</accession>
<keyword evidence="1" id="KW-0732">Signal</keyword>
<dbReference type="EMBL" id="LSBI01000021">
    <property type="protein sequence ID" value="OAQ69579.1"/>
    <property type="molecule type" value="Genomic_DNA"/>
</dbReference>
<dbReference type="SUPFAM" id="SSF51126">
    <property type="entry name" value="Pectin lyase-like"/>
    <property type="match status" value="2"/>
</dbReference>
<dbReference type="InterPro" id="IPR024535">
    <property type="entry name" value="RHGA/B-epi-like_pectate_lyase"/>
</dbReference>
<dbReference type="GeneID" id="28893197"/>
<evidence type="ECO:0000256" key="1">
    <source>
        <dbReference type="SAM" id="SignalP"/>
    </source>
</evidence>
<organism evidence="3 5">
    <name type="scientific">Purpureocillium lilacinum</name>
    <name type="common">Paecilomyces lilacinus</name>
    <dbReference type="NCBI Taxonomy" id="33203"/>
    <lineage>
        <taxon>Eukaryota</taxon>
        <taxon>Fungi</taxon>
        <taxon>Dikarya</taxon>
        <taxon>Ascomycota</taxon>
        <taxon>Pezizomycotina</taxon>
        <taxon>Sordariomycetes</taxon>
        <taxon>Hypocreomycetidae</taxon>
        <taxon>Hypocreales</taxon>
        <taxon>Ophiocordycipitaceae</taxon>
        <taxon>Purpureocillium</taxon>
    </lineage>
</organism>
<dbReference type="PANTHER" id="PTHR33928">
    <property type="entry name" value="POLYGALACTURONASE QRT3"/>
    <property type="match status" value="1"/>
</dbReference>
<dbReference type="Pfam" id="PF12708">
    <property type="entry name" value="Pect-lyase_RHGA_epim"/>
    <property type="match status" value="2"/>
</dbReference>
<dbReference type="KEGG" id="plj:28893197"/>
<dbReference type="FunFam" id="2.160.20.10:FF:000023">
    <property type="entry name" value="Exo-beta-1,3-glucanase Exg0"/>
    <property type="match status" value="1"/>
</dbReference>
<evidence type="ECO:0000259" key="2">
    <source>
        <dbReference type="Pfam" id="PF12708"/>
    </source>
</evidence>
<feature type="domain" description="Rhamnogalacturonase A/B/Epimerase-like pectate lyase" evidence="2">
    <location>
        <begin position="391"/>
        <end position="459"/>
    </location>
</feature>
<reference evidence="3 5" key="3">
    <citation type="submission" date="2016-02" db="EMBL/GenBank/DDBJ databases">
        <title>Biosynthesis of antibiotic leucinostatins and their inhibition on Phytophthora in bio-control Purpureocillium lilacinum.</title>
        <authorList>
            <person name="Wang G."/>
            <person name="Liu Z."/>
            <person name="Lin R."/>
            <person name="Li E."/>
            <person name="Mao Z."/>
            <person name="Ling J."/>
            <person name="Yin W."/>
            <person name="Xie B."/>
        </authorList>
    </citation>
    <scope>NUCLEOTIDE SEQUENCE [LARGE SCALE GENOMIC DNA]</scope>
    <source>
        <strain evidence="3">PLFJ-1</strain>
    </source>
</reference>
<dbReference type="Proteomes" id="UP000078340">
    <property type="component" value="Unassembled WGS sequence"/>
</dbReference>
<evidence type="ECO:0000313" key="3">
    <source>
        <dbReference type="EMBL" id="OAQ69579.1"/>
    </source>
</evidence>
<comment type="caution">
    <text evidence="3">The sequence shown here is derived from an EMBL/GenBank/DDBJ whole genome shotgun (WGS) entry which is preliminary data.</text>
</comment>
<protein>
    <submittedName>
        <fullName evidence="3">Exo-beta-1,3-glucanase</fullName>
    </submittedName>
</protein>
<sequence>MRAYRFLPLAGFFAVAAHAFWLGDIPHQGVAPYASSGYPVFRDVRKYGAVGDGNADDTAAIQRAIDDGQTCGRGCVSTTTTPALVYFPSGTYKISSSIRPGYFVQMIGDANSPPTLKATSDFEGLGLIDADPYYGQGLNWASTTVFFRQIRNFAIDTTAIPAGKGATGIHWPSSQATSLQNIVFNMPISDDVAHVGVFMEEGSGGLLTDLTFNGGRTGLSMGNQQYTTKNLVFNGCKTAILQIWNWGWTYIGVQINNCGVGLDMSLVSGNGDLNVGSVTFIDSDISNTNVGILIARTSSTSPVTAGSLILENIRLENVEIGVKGPNGTLLDGGTGTIDAWGTGRQYTPNGPEQFQGGFEASRRPSTLTNDGKYYLRTKPQYADKSSSDFLGVRSVGAKGDGSTDDTAAIQRAINQASSTGKILFIDHGVYVITDTILVPPGTRIVGEAYPTLLSSGGKFADMNSPRAVLKVGETSGQSGQVELSDFMISTRGAQGGAALIEWNLDTSGTPSGMWDVHTRIGGFVGSNLQTAQCEKRPGNTNVPEQCVAAFMSMHITKGAGGLYMENCWLWTADHDLDGGSNTQIDIYAGRGLLIEATKGRFWQVGTSVEHHTLYQYQFANTKDVFAGQIQTESPYYQPSPNTPLPFPINKALHDPEFDGLTHAYGYRVVDSSGIFTYGAGLYSFFSNWNATCSTFAAGSDCQSKIMSLEGALSNVNIYNLNTVGTVSMLNRDGTSVAKANDNVNVFNANVALYRAV</sequence>
<dbReference type="InterPro" id="IPR011050">
    <property type="entry name" value="Pectin_lyase_fold/virulence"/>
</dbReference>
<dbReference type="Proteomes" id="UP000245956">
    <property type="component" value="Unassembled WGS sequence"/>
</dbReference>
<dbReference type="PANTHER" id="PTHR33928:SF2">
    <property type="entry name" value="PECTATE LYASE SUPERFAMILY PROTEIN DOMAIN-CONTAINING PROTEIN-RELATED"/>
    <property type="match status" value="1"/>
</dbReference>
<dbReference type="Gene3D" id="2.160.20.10">
    <property type="entry name" value="Single-stranded right-handed beta-helix, Pectin lyase-like"/>
    <property type="match status" value="2"/>
</dbReference>
<reference evidence="4" key="1">
    <citation type="submission" date="2015-05" db="EMBL/GenBank/DDBJ databases">
        <authorList>
            <person name="Wang D.B."/>
            <person name="Wang M."/>
        </authorList>
    </citation>
    <scope>NUCLEOTIDE SEQUENCE</scope>
    <source>
        <strain evidence="4">36-1</strain>
    </source>
</reference>
<proteinExistence type="predicted"/>
<dbReference type="GO" id="GO:0004650">
    <property type="term" value="F:polygalacturonase activity"/>
    <property type="evidence" value="ECO:0007669"/>
    <property type="project" value="InterPro"/>
</dbReference>
<dbReference type="AlphaFoldDB" id="A0A179FX73"/>
<dbReference type="STRING" id="33203.A0A179FX73"/>
<dbReference type="InterPro" id="IPR039279">
    <property type="entry name" value="QRT3-like"/>
</dbReference>
<evidence type="ECO:0000313" key="5">
    <source>
        <dbReference type="Proteomes" id="UP000078340"/>
    </source>
</evidence>
<gene>
    <name evidence="4" type="ORF">PCL_02602</name>
    <name evidence="3" type="ORF">VFPFJ_11081</name>
</gene>
<reference evidence="4 6" key="2">
    <citation type="journal article" date="2016" name="Front. Microbiol.">
        <title>Genome and transcriptome sequences reveal the specific parasitism of the nematophagous Purpureocillium lilacinum 36-1.</title>
        <authorList>
            <person name="Xie J."/>
            <person name="Li S."/>
            <person name="Mo C."/>
            <person name="Xiao X."/>
            <person name="Peng D."/>
            <person name="Wang G."/>
            <person name="Xiao Y."/>
        </authorList>
    </citation>
    <scope>NUCLEOTIDE SEQUENCE [LARGE SCALE GENOMIC DNA]</scope>
    <source>
        <strain evidence="4 6">36-1</strain>
    </source>
</reference>
<dbReference type="EMBL" id="LCWV01000017">
    <property type="protein sequence ID" value="PWI67681.1"/>
    <property type="molecule type" value="Genomic_DNA"/>
</dbReference>
<feature type="chain" id="PRO_5036010315" evidence="1">
    <location>
        <begin position="20"/>
        <end position="756"/>
    </location>
</feature>
<name>A0A179FX73_PURLI</name>
<feature type="signal peptide" evidence="1">
    <location>
        <begin position="1"/>
        <end position="19"/>
    </location>
</feature>
<dbReference type="CDD" id="cd23668">
    <property type="entry name" value="GH55_beta13glucanase-like"/>
    <property type="match status" value="1"/>
</dbReference>
<dbReference type="OMA" id="QVEWSDM"/>
<evidence type="ECO:0000313" key="6">
    <source>
        <dbReference type="Proteomes" id="UP000245956"/>
    </source>
</evidence>
<evidence type="ECO:0000313" key="4">
    <source>
        <dbReference type="EMBL" id="PWI67681.1"/>
    </source>
</evidence>